<feature type="transmembrane region" description="Helical" evidence="2">
    <location>
        <begin position="288"/>
        <end position="310"/>
    </location>
</feature>
<comment type="caution">
    <text evidence="4">The sequence shown here is derived from an EMBL/GenBank/DDBJ whole genome shotgun (WGS) entry which is preliminary data.</text>
</comment>
<keyword evidence="2" id="KW-0812">Transmembrane</keyword>
<name>A0A9X3M8H1_9CORY</name>
<sequence>MKPAKKLTAAVAALAVSSSIFTGVANAEPDPATRVELNVPLSRTVTLDVISNQGADVQKALYDIRGEMWDKNVPFEGTTLREAANKAGYANKDAYVKAARVDSNMSFIAVQRAAETLVWPSLAHKRPTNDSCEISDCASVWSAKRNGEQSWGENLSSSANLRHSIMQLWGRGEESALRAAKGRPNAQNGHLWLMINPKYTAYGAANAYSHVNGGLKEASSMQASYMRKGDGQYLENTRTQLKVADNGSIRPGKFPENQDPGQMQSNGNSGIDINGLLGSLGNGEAGKIFGIIAGVLGVIGALGVIANFLMQNFGPR</sequence>
<feature type="signal peptide" evidence="3">
    <location>
        <begin position="1"/>
        <end position="27"/>
    </location>
</feature>
<evidence type="ECO:0000256" key="2">
    <source>
        <dbReference type="SAM" id="Phobius"/>
    </source>
</evidence>
<keyword evidence="3" id="KW-0732">Signal</keyword>
<keyword evidence="5" id="KW-1185">Reference proteome</keyword>
<dbReference type="GeneID" id="301813738"/>
<dbReference type="RefSeq" id="WP_269955197.1">
    <property type="nucleotide sequence ID" value="NZ_JAKMUV010000014.1"/>
</dbReference>
<proteinExistence type="predicted"/>
<evidence type="ECO:0008006" key="6">
    <source>
        <dbReference type="Google" id="ProtNLM"/>
    </source>
</evidence>
<feature type="chain" id="PRO_5040785624" description="SCP domain-containing protein" evidence="3">
    <location>
        <begin position="28"/>
        <end position="316"/>
    </location>
</feature>
<gene>
    <name evidence="4" type="ORF">L8U58_09230</name>
</gene>
<keyword evidence="2" id="KW-1133">Transmembrane helix</keyword>
<keyword evidence="2" id="KW-0472">Membrane</keyword>
<protein>
    <recommendedName>
        <fullName evidence="6">SCP domain-containing protein</fullName>
    </recommendedName>
</protein>
<evidence type="ECO:0000256" key="3">
    <source>
        <dbReference type="SAM" id="SignalP"/>
    </source>
</evidence>
<dbReference type="Proteomes" id="UP001146505">
    <property type="component" value="Unassembled WGS sequence"/>
</dbReference>
<feature type="region of interest" description="Disordered" evidence="1">
    <location>
        <begin position="246"/>
        <end position="268"/>
    </location>
</feature>
<evidence type="ECO:0000313" key="5">
    <source>
        <dbReference type="Proteomes" id="UP001146505"/>
    </source>
</evidence>
<reference evidence="4" key="1">
    <citation type="submission" date="2022-02" db="EMBL/GenBank/DDBJ databases">
        <title>Corynebacterium sp. from urogenital microbiome.</title>
        <authorList>
            <person name="Cappelli E.A."/>
            <person name="Ribeiro T.G."/>
            <person name="Peixe L."/>
        </authorList>
    </citation>
    <scope>NUCLEOTIDE SEQUENCE</scope>
    <source>
        <strain evidence="4">C9Ua_112</strain>
    </source>
</reference>
<dbReference type="EMBL" id="JAKMUV010000014">
    <property type="protein sequence ID" value="MCZ9305701.1"/>
    <property type="molecule type" value="Genomic_DNA"/>
</dbReference>
<accession>A0A9X3M8H1</accession>
<evidence type="ECO:0000313" key="4">
    <source>
        <dbReference type="EMBL" id="MCZ9305701.1"/>
    </source>
</evidence>
<dbReference type="AlphaFoldDB" id="A0A9X3M8H1"/>
<evidence type="ECO:0000256" key="1">
    <source>
        <dbReference type="SAM" id="MobiDB-lite"/>
    </source>
</evidence>
<organism evidence="4 5">
    <name type="scientific">Corynebacterium macclintockiae</name>
    <dbReference type="NCBI Taxonomy" id="2913501"/>
    <lineage>
        <taxon>Bacteria</taxon>
        <taxon>Bacillati</taxon>
        <taxon>Actinomycetota</taxon>
        <taxon>Actinomycetes</taxon>
        <taxon>Mycobacteriales</taxon>
        <taxon>Corynebacteriaceae</taxon>
        <taxon>Corynebacterium</taxon>
    </lineage>
</organism>
<feature type="compositionally biased region" description="Polar residues" evidence="1">
    <location>
        <begin position="259"/>
        <end position="268"/>
    </location>
</feature>